<dbReference type="EMBL" id="AFNH02000981">
    <property type="protein sequence ID" value="EZG47386.1"/>
    <property type="molecule type" value="Genomic_DNA"/>
</dbReference>
<keyword evidence="3" id="KW-1185">Reference proteome</keyword>
<keyword evidence="1 2" id="KW-0812">Transmembrane</keyword>
<comment type="caution">
    <text evidence="2">The sequence shown here is derived from an EMBL/GenBank/DDBJ whole genome shotgun (WGS) entry which is preliminary data.</text>
</comment>
<dbReference type="RefSeq" id="XP_011132181.1">
    <property type="nucleotide sequence ID" value="XM_011133879.1"/>
</dbReference>
<evidence type="ECO:0000313" key="2">
    <source>
        <dbReference type="EMBL" id="EZG47386.1"/>
    </source>
</evidence>
<proteinExistence type="predicted"/>
<keyword evidence="1" id="KW-0472">Membrane</keyword>
<dbReference type="GeneID" id="22914603"/>
<feature type="transmembrane region" description="Helical" evidence="1">
    <location>
        <begin position="157"/>
        <end position="177"/>
    </location>
</feature>
<dbReference type="Proteomes" id="UP000019763">
    <property type="component" value="Unassembled WGS sequence"/>
</dbReference>
<protein>
    <submittedName>
        <fullName evidence="2">Transmembrane protein</fullName>
    </submittedName>
</protein>
<name>A0A023B1Q9_GRENI</name>
<dbReference type="AlphaFoldDB" id="A0A023B1Q9"/>
<keyword evidence="1" id="KW-1133">Transmembrane helix</keyword>
<accession>A0A023B1Q9</accession>
<dbReference type="VEuPathDB" id="CryptoDB:GNI_131500"/>
<sequence>MSDEEQLLTQAKKRRERVLKQSSFRMEAVGGSDLGSPVPDAMESEVVYDERIFSVRKARVEAAWFISLVFGSAYYGVYYDRVLRLDQSGLYIHPILLFALGEFIKYLFIVMKMPQTDNSYGMALSMFSEAFKLNPVMKKLINNAPALWNHYKVIGDIAGDICLALLVIRFFMLVANYL</sequence>
<feature type="transmembrane region" description="Helical" evidence="1">
    <location>
        <begin position="90"/>
        <end position="108"/>
    </location>
</feature>
<evidence type="ECO:0000256" key="1">
    <source>
        <dbReference type="SAM" id="Phobius"/>
    </source>
</evidence>
<feature type="transmembrane region" description="Helical" evidence="1">
    <location>
        <begin position="60"/>
        <end position="78"/>
    </location>
</feature>
<evidence type="ECO:0000313" key="3">
    <source>
        <dbReference type="Proteomes" id="UP000019763"/>
    </source>
</evidence>
<gene>
    <name evidence="2" type="ORF">GNI_131500</name>
</gene>
<reference evidence="2" key="1">
    <citation type="submission" date="2013-12" db="EMBL/GenBank/DDBJ databases">
        <authorList>
            <person name="Omoto C.K."/>
            <person name="Sibley D."/>
            <person name="Venepally P."/>
            <person name="Hadjithomas M."/>
            <person name="Karamycheva S."/>
            <person name="Brunk B."/>
            <person name="Roos D."/>
            <person name="Caler E."/>
            <person name="Lorenzi H."/>
        </authorList>
    </citation>
    <scope>NUCLEOTIDE SEQUENCE</scope>
</reference>
<organism evidence="2 3">
    <name type="scientific">Gregarina niphandrodes</name>
    <name type="common">Septate eugregarine</name>
    <dbReference type="NCBI Taxonomy" id="110365"/>
    <lineage>
        <taxon>Eukaryota</taxon>
        <taxon>Sar</taxon>
        <taxon>Alveolata</taxon>
        <taxon>Apicomplexa</taxon>
        <taxon>Conoidasida</taxon>
        <taxon>Gregarinasina</taxon>
        <taxon>Eugregarinorida</taxon>
        <taxon>Gregarinidae</taxon>
        <taxon>Gregarina</taxon>
    </lineage>
</organism>